<evidence type="ECO:0000256" key="1">
    <source>
        <dbReference type="SAM" id="Phobius"/>
    </source>
</evidence>
<name>A0ABV6LYW0_9ACTN</name>
<proteinExistence type="predicted"/>
<dbReference type="Proteomes" id="UP001589867">
    <property type="component" value="Unassembled WGS sequence"/>
</dbReference>
<keyword evidence="1" id="KW-0812">Transmembrane</keyword>
<reference evidence="2 3" key="1">
    <citation type="submission" date="2024-09" db="EMBL/GenBank/DDBJ databases">
        <authorList>
            <person name="Sun Q."/>
            <person name="Mori K."/>
        </authorList>
    </citation>
    <scope>NUCLEOTIDE SEQUENCE [LARGE SCALE GENOMIC DNA]</scope>
    <source>
        <strain evidence="2 3">TBRC 3947</strain>
    </source>
</reference>
<gene>
    <name evidence="2" type="ORF">ACFFIA_08065</name>
</gene>
<comment type="caution">
    <text evidence="2">The sequence shown here is derived from an EMBL/GenBank/DDBJ whole genome shotgun (WGS) entry which is preliminary data.</text>
</comment>
<protein>
    <submittedName>
        <fullName evidence="2">Uncharacterized protein</fullName>
    </submittedName>
</protein>
<sequence length="128" mass="14080">MLTPLEVALVAHNERFADDDPRWLDQVADLVDGLRRGTDSVRYRRTPVPGTKGTVDQLILSLGSAGVFTAAIEIVRAWLARDKRRAIEMTVTGADGQQRTVRVTAENAGPESFAHILAVVSTTLRERQ</sequence>
<dbReference type="InterPro" id="IPR045428">
    <property type="entry name" value="EACC1"/>
</dbReference>
<accession>A0ABV6LYW0</accession>
<keyword evidence="1" id="KW-1133">Transmembrane helix</keyword>
<feature type="transmembrane region" description="Helical" evidence="1">
    <location>
        <begin position="58"/>
        <end position="79"/>
    </location>
</feature>
<keyword evidence="1" id="KW-0472">Membrane</keyword>
<dbReference type="RefSeq" id="WP_377247851.1">
    <property type="nucleotide sequence ID" value="NZ_JBHLUH010000009.1"/>
</dbReference>
<evidence type="ECO:0000313" key="3">
    <source>
        <dbReference type="Proteomes" id="UP001589867"/>
    </source>
</evidence>
<keyword evidence="3" id="KW-1185">Reference proteome</keyword>
<evidence type="ECO:0000313" key="2">
    <source>
        <dbReference type="EMBL" id="MFC0527611.1"/>
    </source>
</evidence>
<dbReference type="Pfam" id="PF19953">
    <property type="entry name" value="EACC1"/>
    <property type="match status" value="1"/>
</dbReference>
<dbReference type="EMBL" id="JBHLUH010000009">
    <property type="protein sequence ID" value="MFC0527611.1"/>
    <property type="molecule type" value="Genomic_DNA"/>
</dbReference>
<organism evidence="2 3">
    <name type="scientific">Phytohabitans kaempferiae</name>
    <dbReference type="NCBI Taxonomy" id="1620943"/>
    <lineage>
        <taxon>Bacteria</taxon>
        <taxon>Bacillati</taxon>
        <taxon>Actinomycetota</taxon>
        <taxon>Actinomycetes</taxon>
        <taxon>Micromonosporales</taxon>
        <taxon>Micromonosporaceae</taxon>
    </lineage>
</organism>